<name>A0A7M1RZY8_9CAUD</name>
<dbReference type="KEGG" id="vg:65130462"/>
<evidence type="ECO:0000313" key="2">
    <source>
        <dbReference type="EMBL" id="QOR59846.1"/>
    </source>
</evidence>
<evidence type="ECO:0000256" key="1">
    <source>
        <dbReference type="SAM" id="MobiDB-lite"/>
    </source>
</evidence>
<reference evidence="2 3" key="1">
    <citation type="submission" date="2020-07" db="EMBL/GenBank/DDBJ databases">
        <title>Taxonomic proposal: Crassvirales, a new order of highly abundant and diverse bacterial viruses.</title>
        <authorList>
            <person name="Shkoporov A.N."/>
            <person name="Stockdale S.R."/>
            <person name="Guerin E."/>
            <person name="Ross R.P."/>
            <person name="Hill C."/>
        </authorList>
    </citation>
    <scope>NUCLEOTIDE SEQUENCE [LARGE SCALE GENOMIC DNA]</scope>
</reference>
<protein>
    <submittedName>
        <fullName evidence="2">Uncharacterized protein</fullName>
    </submittedName>
</protein>
<proteinExistence type="predicted"/>
<dbReference type="EMBL" id="MT774394">
    <property type="protein sequence ID" value="QOR59846.1"/>
    <property type="molecule type" value="Genomic_DNA"/>
</dbReference>
<keyword evidence="3" id="KW-1185">Reference proteome</keyword>
<sequence>MSELIKVEPEYIYVTVPAEYICVYHRILAMMADYGEEMLKDCKASCTDKNNNVIECFNMFNSAVAARKLGKDKLAKTLIKYIKAKINQIYKGLDNSTSFVFPIDENGEIKAFVSCGERPKFEINPDDGMLYEHKFNNGFDEHFHLGPEDESPDGDEPEPPTQEVGLVVEFIPSYEKNEDDTYSPCGDLIIRYNGKSLDPNIVSKDYYFDDTEISNWHDVILTEADIKVHNFKVVVVYNEEIKIANVNLIFTTI</sequence>
<feature type="region of interest" description="Disordered" evidence="1">
    <location>
        <begin position="142"/>
        <end position="161"/>
    </location>
</feature>
<dbReference type="GeneID" id="65130462"/>
<dbReference type="Proteomes" id="UP000593898">
    <property type="component" value="Segment"/>
</dbReference>
<evidence type="ECO:0000313" key="3">
    <source>
        <dbReference type="Proteomes" id="UP000593898"/>
    </source>
</evidence>
<feature type="compositionally biased region" description="Acidic residues" evidence="1">
    <location>
        <begin position="148"/>
        <end position="158"/>
    </location>
</feature>
<dbReference type="RefSeq" id="YP_010112004.1">
    <property type="nucleotide sequence ID" value="NC_055887.1"/>
</dbReference>
<organism evidence="2 3">
    <name type="scientific">uncultured phage cr271_1</name>
    <dbReference type="NCBI Taxonomy" id="2772078"/>
    <lineage>
        <taxon>Viruses</taxon>
        <taxon>Duplodnaviria</taxon>
        <taxon>Heunggongvirae</taxon>
        <taxon>Uroviricota</taxon>
        <taxon>Caudoviricetes</taxon>
        <taxon>Crassvirales</taxon>
        <taxon>Intestiviridae</taxon>
        <taxon>Obtuvirinae</taxon>
        <taxon>Hacihdavirus</taxon>
        <taxon>Hacihdavirus animalis</taxon>
    </lineage>
</organism>
<accession>A0A7M1RZY8</accession>